<evidence type="ECO:0000313" key="3">
    <source>
        <dbReference type="Proteomes" id="UP001604335"/>
    </source>
</evidence>
<reference evidence="3" key="1">
    <citation type="journal article" date="2024" name="Algal Res.">
        <title>Biochemical, toxicological and genomic investigation of a high-biomass producing Limnothrix strain isolated from Italian shallow drinking water reservoir.</title>
        <authorList>
            <person name="Simonazzi M."/>
            <person name="Shishido T.K."/>
            <person name="Delbaje E."/>
            <person name="Wahlsten M."/>
            <person name="Fewer D.P."/>
            <person name="Sivonen K."/>
            <person name="Pezzolesi L."/>
            <person name="Pistocchi R."/>
        </authorList>
    </citation>
    <scope>NUCLEOTIDE SEQUENCE [LARGE SCALE GENOMIC DNA]</scope>
    <source>
        <strain evidence="3">LRLZ20PSL1</strain>
    </source>
</reference>
<name>A0ABW7C6H9_9CYAN</name>
<dbReference type="InterPro" id="IPR010982">
    <property type="entry name" value="Lambda_DNA-bd_dom_sf"/>
</dbReference>
<gene>
    <name evidence="2" type="ORF">VPK24_04095</name>
</gene>
<dbReference type="Gene3D" id="1.10.260.40">
    <property type="entry name" value="lambda repressor-like DNA-binding domains"/>
    <property type="match status" value="1"/>
</dbReference>
<dbReference type="InterPro" id="IPR039060">
    <property type="entry name" value="Antitox_HigA"/>
</dbReference>
<accession>A0ABW7C6H9</accession>
<evidence type="ECO:0000259" key="1">
    <source>
        <dbReference type="PROSITE" id="PS50943"/>
    </source>
</evidence>
<comment type="caution">
    <text evidence="2">The sequence shown here is derived from an EMBL/GenBank/DDBJ whole genome shotgun (WGS) entry which is preliminary data.</text>
</comment>
<keyword evidence="3" id="KW-1185">Reference proteome</keyword>
<dbReference type="PROSITE" id="PS50943">
    <property type="entry name" value="HTH_CROC1"/>
    <property type="match status" value="1"/>
</dbReference>
<feature type="domain" description="HTH cro/C1-type" evidence="1">
    <location>
        <begin position="78"/>
        <end position="131"/>
    </location>
</feature>
<dbReference type="RefSeq" id="WP_393010855.1">
    <property type="nucleotide sequence ID" value="NZ_JAZAQF010000021.1"/>
</dbReference>
<dbReference type="SMART" id="SM00530">
    <property type="entry name" value="HTH_XRE"/>
    <property type="match status" value="1"/>
</dbReference>
<dbReference type="InterPro" id="IPR001387">
    <property type="entry name" value="Cro/C1-type_HTH"/>
</dbReference>
<dbReference type="PANTHER" id="PTHR40455">
    <property type="entry name" value="ANTITOXIN HIGA"/>
    <property type="match status" value="1"/>
</dbReference>
<dbReference type="PANTHER" id="PTHR40455:SF1">
    <property type="entry name" value="ANTITOXIN HIGA"/>
    <property type="match status" value="1"/>
</dbReference>
<organism evidence="2 3">
    <name type="scientific">Limnothrix redekei LRLZ20PSL1</name>
    <dbReference type="NCBI Taxonomy" id="3112953"/>
    <lineage>
        <taxon>Bacteria</taxon>
        <taxon>Bacillati</taxon>
        <taxon>Cyanobacteriota</taxon>
        <taxon>Cyanophyceae</taxon>
        <taxon>Pseudanabaenales</taxon>
        <taxon>Pseudanabaenaceae</taxon>
        <taxon>Limnothrix</taxon>
    </lineage>
</organism>
<sequence>MLAVLDSQTYSQLLAEVQPTVIKTEEEYDRIVDRVEQLLFRENRSPEESALLDLLTLLVSSYDDQHYAIADCSGRKVLLELIEQNGLKQADLVGVIGSKGIVSEVVNGKRDISKKQAQRLGEFFGLPYTIFL</sequence>
<dbReference type="EMBL" id="JAZAQF010000021">
    <property type="protein sequence ID" value="MFG3816808.1"/>
    <property type="molecule type" value="Genomic_DNA"/>
</dbReference>
<protein>
    <submittedName>
        <fullName evidence="2">Transcriptional regulator</fullName>
    </submittedName>
</protein>
<dbReference type="SUPFAM" id="SSF47413">
    <property type="entry name" value="lambda repressor-like DNA-binding domains"/>
    <property type="match status" value="1"/>
</dbReference>
<proteinExistence type="predicted"/>
<evidence type="ECO:0000313" key="2">
    <source>
        <dbReference type="EMBL" id="MFG3816808.1"/>
    </source>
</evidence>
<dbReference type="Proteomes" id="UP001604335">
    <property type="component" value="Unassembled WGS sequence"/>
</dbReference>